<evidence type="ECO:0000313" key="2">
    <source>
        <dbReference type="EMBL" id="AIT60041.1"/>
    </source>
</evidence>
<reference evidence="2 3" key="1">
    <citation type="submission" date="2013-09" db="EMBL/GenBank/DDBJ databases">
        <title>Complete genome sequence of Corynebacterium doosanense CAU 212(T) (=DSM 45436(T)), isolated from activated sludge.</title>
        <authorList>
            <person name="Schaffert L."/>
            <person name="Albersmeier A."/>
            <person name="Kalinowski J."/>
            <person name="Ruckert C."/>
        </authorList>
    </citation>
    <scope>NUCLEOTIDE SEQUENCE [LARGE SCALE GENOMIC DNA]</scope>
    <source>
        <strain evidence="2 3">CAU 212</strain>
    </source>
</reference>
<protein>
    <submittedName>
        <fullName evidence="2">Uncharacterized protein</fullName>
    </submittedName>
</protein>
<dbReference type="AlphaFoldDB" id="A0A097ID40"/>
<dbReference type="HOGENOM" id="CLU_198865_0_0_11"/>
<dbReference type="EMBL" id="CP006764">
    <property type="protein sequence ID" value="AIT60041.1"/>
    <property type="molecule type" value="Genomic_DNA"/>
</dbReference>
<dbReference type="SUPFAM" id="SSF47598">
    <property type="entry name" value="Ribbon-helix-helix"/>
    <property type="match status" value="1"/>
</dbReference>
<proteinExistence type="predicted"/>
<keyword evidence="3" id="KW-1185">Reference proteome</keyword>
<dbReference type="Proteomes" id="UP000029914">
    <property type="component" value="Chromosome"/>
</dbReference>
<dbReference type="InterPro" id="IPR013321">
    <property type="entry name" value="Arc_rbn_hlx_hlx"/>
</dbReference>
<accession>A0A097ID40</accession>
<dbReference type="InterPro" id="IPR056972">
    <property type="entry name" value="RHH_dom-containing"/>
</dbReference>
<dbReference type="InterPro" id="IPR010985">
    <property type="entry name" value="Ribbon_hlx_hlx"/>
</dbReference>
<evidence type="ECO:0000313" key="3">
    <source>
        <dbReference type="Proteomes" id="UP000029914"/>
    </source>
</evidence>
<dbReference type="Gene3D" id="1.10.1220.10">
    <property type="entry name" value="Met repressor-like"/>
    <property type="match status" value="1"/>
</dbReference>
<name>A0A097ID40_9CORY</name>
<dbReference type="GO" id="GO:0006355">
    <property type="term" value="P:regulation of DNA-templated transcription"/>
    <property type="evidence" value="ECO:0007669"/>
    <property type="project" value="InterPro"/>
</dbReference>
<evidence type="ECO:0000256" key="1">
    <source>
        <dbReference type="SAM" id="MobiDB-lite"/>
    </source>
</evidence>
<gene>
    <name evidence="2" type="ORF">CDOO_01040</name>
</gene>
<dbReference type="KEGG" id="cdo:CDOO_01040"/>
<sequence length="76" mass="8607">MTSKKSKFQPPAAAKAAPRRSMTEAFVEPEEPVTMFTLRMNSELHRQLKVQAANEGRSMKEILEELLRGYLDKKGA</sequence>
<dbReference type="eggNOG" id="ENOG5031QCZ">
    <property type="taxonomic scope" value="Bacteria"/>
</dbReference>
<dbReference type="Pfam" id="PF23807">
    <property type="entry name" value="RHH_10"/>
    <property type="match status" value="1"/>
</dbReference>
<feature type="region of interest" description="Disordered" evidence="1">
    <location>
        <begin position="1"/>
        <end position="23"/>
    </location>
</feature>
<organism evidence="2 3">
    <name type="scientific">Corynebacterium doosanense CAU 212 = DSM 45436</name>
    <dbReference type="NCBI Taxonomy" id="558173"/>
    <lineage>
        <taxon>Bacteria</taxon>
        <taxon>Bacillati</taxon>
        <taxon>Actinomycetota</taxon>
        <taxon>Actinomycetes</taxon>
        <taxon>Mycobacteriales</taxon>
        <taxon>Corynebacteriaceae</taxon>
        <taxon>Corynebacterium</taxon>
    </lineage>
</organism>